<dbReference type="Gene3D" id="3.40.50.1820">
    <property type="entry name" value="alpha/beta hydrolase"/>
    <property type="match status" value="1"/>
</dbReference>
<proteinExistence type="inferred from homology"/>
<name>A0A1V6T8N2_9EURO</name>
<evidence type="ECO:0000313" key="6">
    <source>
        <dbReference type="Proteomes" id="UP000191285"/>
    </source>
</evidence>
<dbReference type="GO" id="GO:0017000">
    <property type="term" value="P:antibiotic biosynthetic process"/>
    <property type="evidence" value="ECO:0007669"/>
    <property type="project" value="UniProtKB-ARBA"/>
</dbReference>
<dbReference type="EMBL" id="MLKD01000010">
    <property type="protein sequence ID" value="OQE22280.1"/>
    <property type="molecule type" value="Genomic_DNA"/>
</dbReference>
<dbReference type="InterPro" id="IPR013595">
    <property type="entry name" value="Pept_S33_TAP-like_C"/>
</dbReference>
<sequence>MQTFIFSYFLSLVVCATAAPSTSGVSIHNTRGSGKIQWDPCGDLGVNGTTKLECGNITVPLDYTEPDSGETLDLQILRAPAPNQPSKGSVFFNFGGPGASGIPQMSLMGSVLSVFVGGSYDIVNVVPRGTGSTLPFSCYADEQERIKSNLRAPVATNASDTSLGEVWAEVKNIADACAHTQNETGAFIGTAFTARDIMNVVDALEEDGKLRWWGQSYGTLLGSTLIAMFPDKVDKAVLDGVMNAHEYYHINVEQVSDADSAFSGFCSQCVENKDNCPIAGNRTAEELEDGIYRAMEALKSEPIPVSVDGQGYIVDYSTIKGTIYNALYFPATWPRLAQKLDIMFSGNITGILNDLVAPLPATPDAEASKGIKCSDNQDPLKALEDALPGVEARAKLSKIGGDVADFSALQCARWGMQAKEQYTGDFKVKTENPVLLVGTQNDPITPLTSAKKMSEGFEGSVVLEQEGYGHTITSQGSSCTIKTIMAYFNDGILPEPNTICEVDAVPFSGDDGLAVVLEGLTNAAGR</sequence>
<dbReference type="Pfam" id="PF08386">
    <property type="entry name" value="Abhydrolase_4"/>
    <property type="match status" value="1"/>
</dbReference>
<evidence type="ECO:0000259" key="4">
    <source>
        <dbReference type="Pfam" id="PF08386"/>
    </source>
</evidence>
<organism evidence="5 6">
    <name type="scientific">Penicillium steckii</name>
    <dbReference type="NCBI Taxonomy" id="303698"/>
    <lineage>
        <taxon>Eukaryota</taxon>
        <taxon>Fungi</taxon>
        <taxon>Dikarya</taxon>
        <taxon>Ascomycota</taxon>
        <taxon>Pezizomycotina</taxon>
        <taxon>Eurotiomycetes</taxon>
        <taxon>Eurotiomycetidae</taxon>
        <taxon>Eurotiales</taxon>
        <taxon>Aspergillaceae</taxon>
        <taxon>Penicillium</taxon>
    </lineage>
</organism>
<comment type="caution">
    <text evidence="5">The sequence shown here is derived from an EMBL/GenBank/DDBJ whole genome shotgun (WGS) entry which is preliminary data.</text>
</comment>
<evidence type="ECO:0000256" key="2">
    <source>
        <dbReference type="ARBA" id="ARBA00022801"/>
    </source>
</evidence>
<feature type="signal peptide" evidence="3">
    <location>
        <begin position="1"/>
        <end position="18"/>
    </location>
</feature>
<accession>A0A1V6T8N2</accession>
<dbReference type="InterPro" id="IPR051601">
    <property type="entry name" value="Serine_prot/Carboxylest_S33"/>
</dbReference>
<dbReference type="GO" id="GO:0016787">
    <property type="term" value="F:hydrolase activity"/>
    <property type="evidence" value="ECO:0007669"/>
    <property type="project" value="UniProtKB-KW"/>
</dbReference>
<protein>
    <recommendedName>
        <fullName evidence="4">Peptidase S33 tripeptidyl aminopeptidase-like C-terminal domain-containing protein</fullName>
    </recommendedName>
</protein>
<comment type="similarity">
    <text evidence="1">Belongs to the peptidase S33 family.</text>
</comment>
<dbReference type="AlphaFoldDB" id="A0A1V6T8N2"/>
<dbReference type="InterPro" id="IPR029058">
    <property type="entry name" value="AB_hydrolase_fold"/>
</dbReference>
<evidence type="ECO:0000256" key="1">
    <source>
        <dbReference type="ARBA" id="ARBA00010088"/>
    </source>
</evidence>
<gene>
    <name evidence="5" type="ORF">PENSTE_c010G04984</name>
</gene>
<dbReference type="GO" id="GO:0072330">
    <property type="term" value="P:monocarboxylic acid biosynthetic process"/>
    <property type="evidence" value="ECO:0007669"/>
    <property type="project" value="UniProtKB-ARBA"/>
</dbReference>
<keyword evidence="6" id="KW-1185">Reference proteome</keyword>
<evidence type="ECO:0000313" key="5">
    <source>
        <dbReference type="EMBL" id="OQE22280.1"/>
    </source>
</evidence>
<dbReference type="OrthoDB" id="425534at2759"/>
<dbReference type="PANTHER" id="PTHR43248">
    <property type="entry name" value="2-SUCCINYL-6-HYDROXY-2,4-CYCLOHEXADIENE-1-CARBOXYLATE SYNTHASE"/>
    <property type="match status" value="1"/>
</dbReference>
<keyword evidence="2" id="KW-0378">Hydrolase</keyword>
<evidence type="ECO:0000256" key="3">
    <source>
        <dbReference type="SAM" id="SignalP"/>
    </source>
</evidence>
<dbReference type="STRING" id="303698.A0A1V6T8N2"/>
<feature type="chain" id="PRO_5012709199" description="Peptidase S33 tripeptidyl aminopeptidase-like C-terminal domain-containing protein" evidence="3">
    <location>
        <begin position="19"/>
        <end position="526"/>
    </location>
</feature>
<reference evidence="6" key="1">
    <citation type="journal article" date="2017" name="Nat. Microbiol.">
        <title>Global analysis of biosynthetic gene clusters reveals vast potential of secondary metabolite production in Penicillium species.</title>
        <authorList>
            <person name="Nielsen J.C."/>
            <person name="Grijseels S."/>
            <person name="Prigent S."/>
            <person name="Ji B."/>
            <person name="Dainat J."/>
            <person name="Nielsen K.F."/>
            <person name="Frisvad J.C."/>
            <person name="Workman M."/>
            <person name="Nielsen J."/>
        </authorList>
    </citation>
    <scope>NUCLEOTIDE SEQUENCE [LARGE SCALE GENOMIC DNA]</scope>
    <source>
        <strain evidence="6">IBT 24891</strain>
    </source>
</reference>
<dbReference type="Proteomes" id="UP000191285">
    <property type="component" value="Unassembled WGS sequence"/>
</dbReference>
<dbReference type="PANTHER" id="PTHR43248:SF25">
    <property type="entry name" value="AB HYDROLASE-1 DOMAIN-CONTAINING PROTEIN-RELATED"/>
    <property type="match status" value="1"/>
</dbReference>
<feature type="domain" description="Peptidase S33 tripeptidyl aminopeptidase-like C-terminal" evidence="4">
    <location>
        <begin position="406"/>
        <end position="500"/>
    </location>
</feature>
<keyword evidence="3" id="KW-0732">Signal</keyword>
<dbReference type="SUPFAM" id="SSF53474">
    <property type="entry name" value="alpha/beta-Hydrolases"/>
    <property type="match status" value="1"/>
</dbReference>